<keyword evidence="6" id="KW-1185">Reference proteome</keyword>
<evidence type="ECO:0000256" key="2">
    <source>
        <dbReference type="ARBA" id="ARBA00022737"/>
    </source>
</evidence>
<comment type="caution">
    <text evidence="5">The sequence shown here is derived from an EMBL/GenBank/DDBJ whole genome shotgun (WGS) entry which is preliminary data.</text>
</comment>
<evidence type="ECO:0000313" key="5">
    <source>
        <dbReference type="EMBL" id="OQR91211.1"/>
    </source>
</evidence>
<evidence type="ECO:0000256" key="1">
    <source>
        <dbReference type="ARBA" id="ARBA00022574"/>
    </source>
</evidence>
<dbReference type="Gene3D" id="2.130.10.10">
    <property type="entry name" value="YVTN repeat-like/Quinoprotein amine dehydrogenase"/>
    <property type="match status" value="3"/>
</dbReference>
<dbReference type="PANTHER" id="PTHR44019">
    <property type="entry name" value="WD REPEAT-CONTAINING PROTEIN 55"/>
    <property type="match status" value="1"/>
</dbReference>
<dbReference type="PROSITE" id="PS50082">
    <property type="entry name" value="WD_REPEATS_2"/>
    <property type="match status" value="7"/>
</dbReference>
<dbReference type="Proteomes" id="UP000243579">
    <property type="component" value="Unassembled WGS sequence"/>
</dbReference>
<protein>
    <submittedName>
        <fullName evidence="5">WD domain-containing protein</fullName>
    </submittedName>
</protein>
<gene>
    <name evidence="5" type="ORF">ACHHYP_04883</name>
</gene>
<keyword evidence="1 3" id="KW-0853">WD repeat</keyword>
<evidence type="ECO:0000256" key="3">
    <source>
        <dbReference type="PROSITE-ProRule" id="PRU00221"/>
    </source>
</evidence>
<dbReference type="CDD" id="cd00200">
    <property type="entry name" value="WD40"/>
    <property type="match status" value="1"/>
</dbReference>
<dbReference type="PANTHER" id="PTHR44019:SF8">
    <property type="entry name" value="POC1 CENTRIOLAR PROTEIN HOMOLOG"/>
    <property type="match status" value="1"/>
</dbReference>
<dbReference type="InterPro" id="IPR050505">
    <property type="entry name" value="WDR55/POC1"/>
</dbReference>
<dbReference type="SUPFAM" id="SSF50978">
    <property type="entry name" value="WD40 repeat-like"/>
    <property type="match status" value="1"/>
</dbReference>
<feature type="region of interest" description="Disordered" evidence="4">
    <location>
        <begin position="351"/>
        <end position="434"/>
    </location>
</feature>
<dbReference type="PROSITE" id="PS00678">
    <property type="entry name" value="WD_REPEATS_1"/>
    <property type="match status" value="2"/>
</dbReference>
<feature type="region of interest" description="Disordered" evidence="4">
    <location>
        <begin position="482"/>
        <end position="513"/>
    </location>
</feature>
<organism evidence="5 6">
    <name type="scientific">Achlya hypogyna</name>
    <name type="common">Oomycete</name>
    <name type="synonym">Protoachlya hypogyna</name>
    <dbReference type="NCBI Taxonomy" id="1202772"/>
    <lineage>
        <taxon>Eukaryota</taxon>
        <taxon>Sar</taxon>
        <taxon>Stramenopiles</taxon>
        <taxon>Oomycota</taxon>
        <taxon>Saprolegniomycetes</taxon>
        <taxon>Saprolegniales</taxon>
        <taxon>Achlyaceae</taxon>
        <taxon>Achlya</taxon>
    </lineage>
</organism>
<dbReference type="InterPro" id="IPR015943">
    <property type="entry name" value="WD40/YVTN_repeat-like_dom_sf"/>
</dbReference>
<sequence length="513" mass="56647">MDPSLQRTFRGHKSGVAALAYGPKQLVSGSMDCSVMVWHFKPQVRAFRFQGHKGPVFDVSVAPSGELIASGSQDRTVRLWTPTVKGESHILKGHVGGVRSVDFSYDSGELLTASDDKSIKMWSLPTRRFVCSWNGHANWVRSARFSPDARLLISGSDDKTVKLWDKSTRNCITTFYDHSGIINAVRFHPDGTTIGACSFDHSINLWDIRSQKLIQHYPAHEGNVTSLDFHPNGHYCLSTSVDGTIKLWDIREGHLLYTLHGHTGAVNAATFSPDGTCTASGGVDALVMVWDTDLDKCLHAHEPQYPQPLPKTHVLRHVRPESPPPVVAAPPPAPMPVPLYNNTHDLYNPSAIRYDPMPVTGNGGSGHHVSPRHESPQPRSSRGHSSPRVHFAPTKAPTAYVSGDSDRGRRGPSPRSNNHSVVEEPVEPRRDPEVPEQLGATFDHIVGQLEIITRTLTILEERLCHAEDRIADVARVQTQMLRQQNERLSPGRRPTLVHPRAESSPMQSTATQP</sequence>
<keyword evidence="2" id="KW-0677">Repeat</keyword>
<dbReference type="Pfam" id="PF00400">
    <property type="entry name" value="WD40"/>
    <property type="match status" value="7"/>
</dbReference>
<feature type="compositionally biased region" description="Polar residues" evidence="4">
    <location>
        <begin position="504"/>
        <end position="513"/>
    </location>
</feature>
<feature type="repeat" description="WD" evidence="3">
    <location>
        <begin position="91"/>
        <end position="132"/>
    </location>
</feature>
<dbReference type="EMBL" id="JNBR01000549">
    <property type="protein sequence ID" value="OQR91211.1"/>
    <property type="molecule type" value="Genomic_DNA"/>
</dbReference>
<dbReference type="SMART" id="SM00320">
    <property type="entry name" value="WD40"/>
    <property type="match status" value="7"/>
</dbReference>
<dbReference type="InterPro" id="IPR019775">
    <property type="entry name" value="WD40_repeat_CS"/>
</dbReference>
<accession>A0A1V9YZT4</accession>
<evidence type="ECO:0000256" key="4">
    <source>
        <dbReference type="SAM" id="MobiDB-lite"/>
    </source>
</evidence>
<dbReference type="InterPro" id="IPR020472">
    <property type="entry name" value="WD40_PAC1"/>
</dbReference>
<name>A0A1V9YZT4_ACHHY</name>
<dbReference type="InterPro" id="IPR036322">
    <property type="entry name" value="WD40_repeat_dom_sf"/>
</dbReference>
<feature type="repeat" description="WD" evidence="3">
    <location>
        <begin position="259"/>
        <end position="300"/>
    </location>
</feature>
<feature type="repeat" description="WD" evidence="3">
    <location>
        <begin position="217"/>
        <end position="258"/>
    </location>
</feature>
<reference evidence="5 6" key="1">
    <citation type="journal article" date="2014" name="Genome Biol. Evol.">
        <title>The secreted proteins of Achlya hypogyna and Thraustotheca clavata identify the ancestral oomycete secretome and reveal gene acquisitions by horizontal gene transfer.</title>
        <authorList>
            <person name="Misner I."/>
            <person name="Blouin N."/>
            <person name="Leonard G."/>
            <person name="Richards T.A."/>
            <person name="Lane C.E."/>
        </authorList>
    </citation>
    <scope>NUCLEOTIDE SEQUENCE [LARGE SCALE GENOMIC DNA]</scope>
    <source>
        <strain evidence="5 6">ATCC 48635</strain>
    </source>
</reference>
<feature type="repeat" description="WD" evidence="3">
    <location>
        <begin position="175"/>
        <end position="216"/>
    </location>
</feature>
<dbReference type="PROSITE" id="PS50294">
    <property type="entry name" value="WD_REPEATS_REGION"/>
    <property type="match status" value="7"/>
</dbReference>
<dbReference type="PRINTS" id="PR00320">
    <property type="entry name" value="GPROTEINBRPT"/>
</dbReference>
<dbReference type="InterPro" id="IPR001680">
    <property type="entry name" value="WD40_rpt"/>
</dbReference>
<evidence type="ECO:0000313" key="6">
    <source>
        <dbReference type="Proteomes" id="UP000243579"/>
    </source>
</evidence>
<feature type="repeat" description="WD" evidence="3">
    <location>
        <begin position="133"/>
        <end position="174"/>
    </location>
</feature>
<feature type="repeat" description="WD" evidence="3">
    <location>
        <begin position="9"/>
        <end position="41"/>
    </location>
</feature>
<feature type="repeat" description="WD" evidence="3">
    <location>
        <begin position="49"/>
        <end position="80"/>
    </location>
</feature>
<dbReference type="OrthoDB" id="10264588at2759"/>
<dbReference type="STRING" id="1202772.A0A1V9YZT4"/>
<proteinExistence type="predicted"/>
<dbReference type="AlphaFoldDB" id="A0A1V9YZT4"/>